<feature type="chain" id="PRO_5017209032" evidence="7">
    <location>
        <begin position="25"/>
        <end position="196"/>
    </location>
</feature>
<dbReference type="EMBL" id="PQFF01000374">
    <property type="protein sequence ID" value="RHZ54789.1"/>
    <property type="molecule type" value="Genomic_DNA"/>
</dbReference>
<evidence type="ECO:0000256" key="2">
    <source>
        <dbReference type="ARBA" id="ARBA00007262"/>
    </source>
</evidence>
<dbReference type="OrthoDB" id="440424at2759"/>
<organism evidence="8 9">
    <name type="scientific">Diversispora epigaea</name>
    <dbReference type="NCBI Taxonomy" id="1348612"/>
    <lineage>
        <taxon>Eukaryota</taxon>
        <taxon>Fungi</taxon>
        <taxon>Fungi incertae sedis</taxon>
        <taxon>Mucoromycota</taxon>
        <taxon>Glomeromycotina</taxon>
        <taxon>Glomeromycetes</taxon>
        <taxon>Diversisporales</taxon>
        <taxon>Diversisporaceae</taxon>
        <taxon>Diversispora</taxon>
    </lineage>
</organism>
<dbReference type="GO" id="GO:0016020">
    <property type="term" value="C:membrane"/>
    <property type="evidence" value="ECO:0007669"/>
    <property type="project" value="UniProtKB-SubCell"/>
</dbReference>
<accession>A0A397GWV9</accession>
<evidence type="ECO:0000256" key="1">
    <source>
        <dbReference type="ARBA" id="ARBA00004141"/>
    </source>
</evidence>
<reference evidence="8 9" key="1">
    <citation type="submission" date="2018-08" db="EMBL/GenBank/DDBJ databases">
        <title>Genome and evolution of the arbuscular mycorrhizal fungus Diversispora epigaea (formerly Glomus versiforme) and its bacterial endosymbionts.</title>
        <authorList>
            <person name="Sun X."/>
            <person name="Fei Z."/>
            <person name="Harrison M."/>
        </authorList>
    </citation>
    <scope>NUCLEOTIDE SEQUENCE [LARGE SCALE GENOMIC DNA]</scope>
    <source>
        <strain evidence="8 9">IT104</strain>
    </source>
</reference>
<evidence type="ECO:0000256" key="5">
    <source>
        <dbReference type="ARBA" id="ARBA00023136"/>
    </source>
</evidence>
<dbReference type="InterPro" id="IPR009311">
    <property type="entry name" value="IFI6/IFI27-like"/>
</dbReference>
<comment type="subcellular location">
    <subcellularLocation>
        <location evidence="1">Membrane</location>
        <topology evidence="1">Multi-pass membrane protein</topology>
    </subcellularLocation>
</comment>
<protein>
    <submittedName>
        <fullName evidence="8">Uncharacterized protein</fullName>
    </submittedName>
</protein>
<evidence type="ECO:0000256" key="6">
    <source>
        <dbReference type="SAM" id="Phobius"/>
    </source>
</evidence>
<evidence type="ECO:0000313" key="8">
    <source>
        <dbReference type="EMBL" id="RHZ54789.1"/>
    </source>
</evidence>
<feature type="signal peptide" evidence="7">
    <location>
        <begin position="1"/>
        <end position="24"/>
    </location>
</feature>
<evidence type="ECO:0000256" key="3">
    <source>
        <dbReference type="ARBA" id="ARBA00022692"/>
    </source>
</evidence>
<name>A0A397GWV9_9GLOM</name>
<feature type="transmembrane region" description="Helical" evidence="6">
    <location>
        <begin position="166"/>
        <end position="193"/>
    </location>
</feature>
<feature type="transmembrane region" description="Helical" evidence="6">
    <location>
        <begin position="137"/>
        <end position="160"/>
    </location>
</feature>
<dbReference type="Gene3D" id="6.10.110.10">
    <property type="match status" value="1"/>
</dbReference>
<proteinExistence type="inferred from homology"/>
<dbReference type="InterPro" id="IPR038213">
    <property type="entry name" value="IFI6/IFI27-like_sf"/>
</dbReference>
<evidence type="ECO:0000313" key="9">
    <source>
        <dbReference type="Proteomes" id="UP000266861"/>
    </source>
</evidence>
<dbReference type="Pfam" id="PF06140">
    <property type="entry name" value="Ifi-6-16"/>
    <property type="match status" value="1"/>
</dbReference>
<sequence>MKFSHFCLLTIVVSILLSPWWCFALLISVKEKIQSNNNDDHETFPEEKILSNNNDKFISNFASINLTFPSIPSIDVTVPFINDVKEFFSNTAESIKDFVDENKVIIIFIVVAIIGVVIGYFVLGFLLIIIQAIGFQIGVLAYSLAATMMSILGTAAWSIVPILQSIGAAGFGGLTYIIFPIFCALLFILILYITLK</sequence>
<dbReference type="AlphaFoldDB" id="A0A397GWV9"/>
<keyword evidence="5 6" id="KW-0472">Membrane</keyword>
<feature type="transmembrane region" description="Helical" evidence="6">
    <location>
        <begin position="104"/>
        <end position="130"/>
    </location>
</feature>
<keyword evidence="7" id="KW-0732">Signal</keyword>
<gene>
    <name evidence="8" type="ORF">Glove_423g61</name>
</gene>
<comment type="similarity">
    <text evidence="2">Belongs to the IFI6/IFI27 family.</text>
</comment>
<evidence type="ECO:0000256" key="4">
    <source>
        <dbReference type="ARBA" id="ARBA00022989"/>
    </source>
</evidence>
<keyword evidence="3 6" id="KW-0812">Transmembrane</keyword>
<dbReference type="Proteomes" id="UP000266861">
    <property type="component" value="Unassembled WGS sequence"/>
</dbReference>
<evidence type="ECO:0000256" key="7">
    <source>
        <dbReference type="SAM" id="SignalP"/>
    </source>
</evidence>
<comment type="caution">
    <text evidence="8">The sequence shown here is derived from an EMBL/GenBank/DDBJ whole genome shotgun (WGS) entry which is preliminary data.</text>
</comment>
<keyword evidence="4 6" id="KW-1133">Transmembrane helix</keyword>
<keyword evidence="9" id="KW-1185">Reference proteome</keyword>